<dbReference type="Pfam" id="PF00620">
    <property type="entry name" value="RhoGAP"/>
    <property type="match status" value="1"/>
</dbReference>
<organism evidence="11">
    <name type="scientific">Rhipicephalus appendiculatus</name>
    <name type="common">Brown ear tick</name>
    <dbReference type="NCBI Taxonomy" id="34631"/>
    <lineage>
        <taxon>Eukaryota</taxon>
        <taxon>Metazoa</taxon>
        <taxon>Ecdysozoa</taxon>
        <taxon>Arthropoda</taxon>
        <taxon>Chelicerata</taxon>
        <taxon>Arachnida</taxon>
        <taxon>Acari</taxon>
        <taxon>Parasitiformes</taxon>
        <taxon>Ixodida</taxon>
        <taxon>Ixodoidea</taxon>
        <taxon>Ixodidae</taxon>
        <taxon>Rhipicephalinae</taxon>
        <taxon>Rhipicephalus</taxon>
        <taxon>Rhipicephalus</taxon>
    </lineage>
</organism>
<dbReference type="GO" id="GO:0031901">
    <property type="term" value="C:early endosome membrane"/>
    <property type="evidence" value="ECO:0007669"/>
    <property type="project" value="UniProtKB-SubCell"/>
</dbReference>
<dbReference type="CDD" id="cd09093">
    <property type="entry name" value="INPP5c_INPP5B"/>
    <property type="match status" value="1"/>
</dbReference>
<accession>A0A131YPG1</accession>
<dbReference type="FunFam" id="1.10.555.10:FF:000012">
    <property type="entry name" value="Putative inositol polyphosphate 5-phosphatase OCRL-1"/>
    <property type="match status" value="1"/>
</dbReference>
<dbReference type="InterPro" id="IPR037793">
    <property type="entry name" value="OCRL1/INPP5B_INPP5c"/>
</dbReference>
<dbReference type="Pfam" id="PF16776">
    <property type="entry name" value="INPP5B_PH"/>
    <property type="match status" value="1"/>
</dbReference>
<dbReference type="EMBL" id="GEDV01008135">
    <property type="protein sequence ID" value="JAP80422.1"/>
    <property type="molecule type" value="Transcribed_RNA"/>
</dbReference>
<dbReference type="Gene3D" id="2.60.40.10">
    <property type="entry name" value="Immunoglobulins"/>
    <property type="match status" value="1"/>
</dbReference>
<dbReference type="SUPFAM" id="SSF56219">
    <property type="entry name" value="DNase I-like"/>
    <property type="match status" value="1"/>
</dbReference>
<dbReference type="GO" id="GO:0004439">
    <property type="term" value="F:phosphatidylinositol-4,5-bisphosphate 5-phosphatase activity"/>
    <property type="evidence" value="ECO:0007669"/>
    <property type="project" value="UniProtKB-EC"/>
</dbReference>
<dbReference type="InterPro" id="IPR046985">
    <property type="entry name" value="IP5"/>
</dbReference>
<dbReference type="InterPro" id="IPR031896">
    <property type="entry name" value="INPP5B_PH_dom"/>
</dbReference>
<dbReference type="InterPro" id="IPR000198">
    <property type="entry name" value="RhoGAP_dom"/>
</dbReference>
<evidence type="ECO:0000256" key="9">
    <source>
        <dbReference type="ARBA" id="ARBA00023329"/>
    </source>
</evidence>
<dbReference type="PANTHER" id="PTHR11200:SF300">
    <property type="entry name" value="TYPE II INOSITOL 1,4,5-TRISPHOSPHATE 5-PHOSPHATASE"/>
    <property type="match status" value="1"/>
</dbReference>
<dbReference type="SUPFAM" id="SSF48350">
    <property type="entry name" value="GTPase activation domain, GAP"/>
    <property type="match status" value="1"/>
</dbReference>
<dbReference type="EC" id="3.1.3.36" evidence="4"/>
<evidence type="ECO:0000256" key="1">
    <source>
        <dbReference type="ARBA" id="ARBA00004146"/>
    </source>
</evidence>
<evidence type="ECO:0000256" key="3">
    <source>
        <dbReference type="ARBA" id="ARBA00005910"/>
    </source>
</evidence>
<dbReference type="GO" id="GO:0007165">
    <property type="term" value="P:signal transduction"/>
    <property type="evidence" value="ECO:0007669"/>
    <property type="project" value="InterPro"/>
</dbReference>
<dbReference type="InterPro" id="IPR008936">
    <property type="entry name" value="Rho_GTPase_activation_prot"/>
</dbReference>
<proteinExistence type="inferred from homology"/>
<dbReference type="CDD" id="cd04380">
    <property type="entry name" value="RhoGAP_OCRL1"/>
    <property type="match status" value="1"/>
</dbReference>
<comment type="subcellular location">
    <subcellularLocation>
        <location evidence="2">Cytoplasmic vesicle</location>
        <location evidence="2">Phagosome membrane</location>
    </subcellularLocation>
    <subcellularLocation>
        <location evidence="1">Early endosome membrane</location>
    </subcellularLocation>
</comment>
<protein>
    <recommendedName>
        <fullName evidence="4">phosphoinositide 5-phosphatase</fullName>
        <ecNumber evidence="4">3.1.3.36</ecNumber>
    </recommendedName>
</protein>
<dbReference type="SMART" id="SM00324">
    <property type="entry name" value="RhoGAP"/>
    <property type="match status" value="1"/>
</dbReference>
<reference evidence="11" key="1">
    <citation type="journal article" date="2016" name="Ticks Tick Borne Dis.">
        <title>De novo assembly and annotation of the salivary gland transcriptome of Rhipicephalus appendiculatus male and female ticks during blood feeding.</title>
        <authorList>
            <person name="de Castro M.H."/>
            <person name="de Klerk D."/>
            <person name="Pienaar R."/>
            <person name="Latif A.A."/>
            <person name="Rees D.J."/>
            <person name="Mans B.J."/>
        </authorList>
    </citation>
    <scope>NUCLEOTIDE SEQUENCE</scope>
    <source>
        <tissue evidence="11">Salivary glands</tissue>
    </source>
</reference>
<evidence type="ECO:0000313" key="11">
    <source>
        <dbReference type="EMBL" id="JAP80422.1"/>
    </source>
</evidence>
<keyword evidence="9" id="KW-0968">Cytoplasmic vesicle</keyword>
<dbReference type="FunFam" id="2.60.40.10:FF:000132">
    <property type="entry name" value="Inositol polyphosphate 5-phosphatase OCRL-1 isoform b"/>
    <property type="match status" value="1"/>
</dbReference>
<evidence type="ECO:0000256" key="4">
    <source>
        <dbReference type="ARBA" id="ARBA00013044"/>
    </source>
</evidence>
<dbReference type="GO" id="GO:0030670">
    <property type="term" value="C:phagocytic vesicle membrane"/>
    <property type="evidence" value="ECO:0007669"/>
    <property type="project" value="UniProtKB-SubCell"/>
</dbReference>
<dbReference type="SMART" id="SM00128">
    <property type="entry name" value="IPPc"/>
    <property type="match status" value="1"/>
</dbReference>
<name>A0A131YPG1_RHIAP</name>
<dbReference type="GO" id="GO:0052745">
    <property type="term" value="F:inositol phosphate phosphatase activity"/>
    <property type="evidence" value="ECO:0007669"/>
    <property type="project" value="InterPro"/>
</dbReference>
<dbReference type="Pfam" id="PF22669">
    <property type="entry name" value="Exo_endo_phos2"/>
    <property type="match status" value="1"/>
</dbReference>
<sequence>MSAQCPAAVKDILAPGDCCVAWLEAGLVQEWVKTGRLLLLVQHSDTAHGLLVCPRLGVGSTGRAPDVTYMAEHAFPIDQDFKCEIDTSCSHGKAGADMYVKVAHKRRKLLLELPATDGARSFLAQVGRAVERNALLRGAGSEFSWLSHYGGTQELSNDSLLNSPGEPPRQTIAEGATPLAARESVVRLQLAMREDDYTHLEEIRFFLGTWNVNGQACGNVNLNDWLSADPEPPQLYAVGFQELDLSKEALLFTDSPREEEWLRAVALGLHSGCRYRLVKLVRLVGMMLVLFVEERLAPHVQEVEAHWVGTGILGKMGNKGAVGIRLRLHASSLCFVCCHLAAHQEECQRRNQDYADICARLSFGGTADRVLSDHEQIFWLGDLNYRLADLEHDRVKSLVEQGLLEKLLEHDQLRQQQQQGKAFGGYTEGPITFRPTYKYAPGTQLWDTSEKQRAPAWCDRILWKGPHVKQLRYSSHESYTLSDHKPVSAYFKVGVKVIDTARYRTIYEEIMKKLDKLENEFLPQVAVDRLEVQFEKLHFMESQVQTLTVANTGQVPVEFCFRPKLDNGRYCKEWLRAIPASGAIKPGETCQVSLELCVDKRTAWQLNSASDSLEDILVLHLERGKDIFVTVSGEYEPSCYGCSLEALARIPCPVRELGREQLLKVERSPCEEGLLAVPFEVPKELWLLVDHLHKYGLTQDDLFQQSGLSWELHLIRDALDARLDGHLPGSVHSMAEALLLFLDSLPEPVVPYACYQRCLDCSNNFILSKQVVSQMVPEVHRHTFLYLVCFLKELLAHSAENKLDAKLLANVFGPVLLRPKGQPSTELGSSSWDARRDTDERKSAAFIYHFLMNDYTD</sequence>
<keyword evidence="6" id="KW-0378">Hydrolase</keyword>
<dbReference type="InterPro" id="IPR013783">
    <property type="entry name" value="Ig-like_fold"/>
</dbReference>
<dbReference type="AlphaFoldDB" id="A0A131YPG1"/>
<dbReference type="FunFam" id="3.60.10.10:FF:000004">
    <property type="entry name" value="Type II inositol 1,4,5-trisphosphate 5-phosphatase"/>
    <property type="match status" value="1"/>
</dbReference>
<evidence type="ECO:0000256" key="5">
    <source>
        <dbReference type="ARBA" id="ARBA00022753"/>
    </source>
</evidence>
<dbReference type="Gene3D" id="1.10.555.10">
    <property type="entry name" value="Rho GTPase activation protein"/>
    <property type="match status" value="1"/>
</dbReference>
<feature type="domain" description="Rho-GAP" evidence="10">
    <location>
        <begin position="668"/>
        <end position="857"/>
    </location>
</feature>
<dbReference type="InterPro" id="IPR048869">
    <property type="entry name" value="OCRL-1_2_ASH"/>
</dbReference>
<dbReference type="PANTHER" id="PTHR11200">
    <property type="entry name" value="INOSITOL 5-PHOSPHATASE"/>
    <property type="match status" value="1"/>
</dbReference>
<evidence type="ECO:0000256" key="7">
    <source>
        <dbReference type="ARBA" id="ARBA00023098"/>
    </source>
</evidence>
<keyword evidence="5" id="KW-0967">Endosome</keyword>
<dbReference type="InterPro" id="IPR036691">
    <property type="entry name" value="Endo/exonu/phosph_ase_sf"/>
</dbReference>
<dbReference type="InterPro" id="IPR047078">
    <property type="entry name" value="RhoGAP_OCRL1"/>
</dbReference>
<evidence type="ECO:0000256" key="6">
    <source>
        <dbReference type="ARBA" id="ARBA00022801"/>
    </source>
</evidence>
<comment type="similarity">
    <text evidence="3">Belongs to the inositol 1,4,5-trisphosphate 5-phosphatase type II family.</text>
</comment>
<dbReference type="InterPro" id="IPR000300">
    <property type="entry name" value="IPPc"/>
</dbReference>
<keyword evidence="8" id="KW-0472">Membrane</keyword>
<keyword evidence="7" id="KW-0443">Lipid metabolism</keyword>
<dbReference type="PROSITE" id="PS50238">
    <property type="entry name" value="RHOGAP"/>
    <property type="match status" value="1"/>
</dbReference>
<dbReference type="GO" id="GO:0046856">
    <property type="term" value="P:phosphatidylinositol dephosphorylation"/>
    <property type="evidence" value="ECO:0007669"/>
    <property type="project" value="InterPro"/>
</dbReference>
<evidence type="ECO:0000259" key="10">
    <source>
        <dbReference type="PROSITE" id="PS50238"/>
    </source>
</evidence>
<dbReference type="Gene3D" id="3.60.10.10">
    <property type="entry name" value="Endonuclease/exonuclease/phosphatase"/>
    <property type="match status" value="1"/>
</dbReference>
<dbReference type="Pfam" id="PF21310">
    <property type="entry name" value="OCRL-like_ASH"/>
    <property type="match status" value="1"/>
</dbReference>
<evidence type="ECO:0000256" key="2">
    <source>
        <dbReference type="ARBA" id="ARBA00004580"/>
    </source>
</evidence>
<evidence type="ECO:0000256" key="8">
    <source>
        <dbReference type="ARBA" id="ARBA00023136"/>
    </source>
</evidence>
<dbReference type="Gene3D" id="2.30.29.110">
    <property type="match status" value="1"/>
</dbReference>